<keyword evidence="1" id="KW-0812">Transmembrane</keyword>
<dbReference type="CDD" id="cd16935">
    <property type="entry name" value="HATPase_AgrC-ComD-like"/>
    <property type="match status" value="1"/>
</dbReference>
<accession>A0ABT1RP58</accession>
<feature type="transmembrane region" description="Helical" evidence="1">
    <location>
        <begin position="126"/>
        <end position="149"/>
    </location>
</feature>
<comment type="caution">
    <text evidence="3">The sequence shown here is derived from an EMBL/GenBank/DDBJ whole genome shotgun (WGS) entry which is preliminary data.</text>
</comment>
<evidence type="ECO:0000256" key="1">
    <source>
        <dbReference type="SAM" id="Phobius"/>
    </source>
</evidence>
<dbReference type="EMBL" id="JANFXK010000009">
    <property type="protein sequence ID" value="MCQ4636953.1"/>
    <property type="molecule type" value="Genomic_DNA"/>
</dbReference>
<feature type="transmembrane region" description="Helical" evidence="1">
    <location>
        <begin position="93"/>
        <end position="114"/>
    </location>
</feature>
<keyword evidence="1" id="KW-0472">Membrane</keyword>
<evidence type="ECO:0000313" key="4">
    <source>
        <dbReference type="Proteomes" id="UP001524502"/>
    </source>
</evidence>
<dbReference type="Gene3D" id="3.30.565.10">
    <property type="entry name" value="Histidine kinase-like ATPase, C-terminal domain"/>
    <property type="match status" value="1"/>
</dbReference>
<name>A0ABT1RP58_9FIRM</name>
<evidence type="ECO:0000259" key="2">
    <source>
        <dbReference type="Pfam" id="PF14501"/>
    </source>
</evidence>
<dbReference type="PANTHER" id="PTHR40448">
    <property type="entry name" value="TWO-COMPONENT SENSOR HISTIDINE KINASE"/>
    <property type="match status" value="1"/>
</dbReference>
<dbReference type="InterPro" id="IPR032834">
    <property type="entry name" value="NatK-like_C"/>
</dbReference>
<feature type="transmembrane region" description="Helical" evidence="1">
    <location>
        <begin position="39"/>
        <end position="62"/>
    </location>
</feature>
<dbReference type="PANTHER" id="PTHR40448:SF1">
    <property type="entry name" value="TWO-COMPONENT SENSOR HISTIDINE KINASE"/>
    <property type="match status" value="1"/>
</dbReference>
<feature type="transmembrane region" description="Helical" evidence="1">
    <location>
        <begin position="6"/>
        <end position="27"/>
    </location>
</feature>
<sequence length="436" mass="49731">MNVLIISTALRVVVCCAVFAFFVFIPLKSRFRYDSLNTAVLVALLVLITTAITVLFFIHNVFFSKYSSLGIVLWLVSAILIFCLTVKGSYFEILFIVLVVLNLYVNIMAIVKIINNVLSITDPVIWTLITIAVLAAYVPLLWVLMFKLYKQVIEFDISLPFWKFIWIIPALTYLIFFVKIINDYWIHSNHAGTGDIVFSILWSFTTYAFFAVALQMLIQAYKGITTEEENKLIASQLRMQEAQYKRMLEQIETTARIRHDLRHHLISIGAFAEDNDLTGMKRYLADLIPDPSLDEPLSVCQNHIADVILQYYAAMAKNCGTEVKIRADIPQSIPVSDLDLCIILGNLMRNALEACEEQKDTPKRIKVRAGMKGRQLAVIIENTYINEVLIQGDEYKSTKHEGKAIGLSSVKRVVEKYQGILKIDWSNGLFRVYLFL</sequence>
<protein>
    <submittedName>
        <fullName evidence="3">GHKL domain-containing protein</fullName>
    </submittedName>
</protein>
<gene>
    <name evidence="3" type="ORF">NE619_09435</name>
</gene>
<feature type="transmembrane region" description="Helical" evidence="1">
    <location>
        <begin position="196"/>
        <end position="218"/>
    </location>
</feature>
<keyword evidence="4" id="KW-1185">Reference proteome</keyword>
<proteinExistence type="predicted"/>
<feature type="domain" description="Sensor histidine kinase NatK-like C-terminal" evidence="2">
    <location>
        <begin position="338"/>
        <end position="433"/>
    </location>
</feature>
<organism evidence="3 4">
    <name type="scientific">Anaerovorax odorimutans</name>
    <dbReference type="NCBI Taxonomy" id="109327"/>
    <lineage>
        <taxon>Bacteria</taxon>
        <taxon>Bacillati</taxon>
        <taxon>Bacillota</taxon>
        <taxon>Clostridia</taxon>
        <taxon>Peptostreptococcales</taxon>
        <taxon>Anaerovoracaceae</taxon>
        <taxon>Anaerovorax</taxon>
    </lineage>
</organism>
<feature type="transmembrane region" description="Helical" evidence="1">
    <location>
        <begin position="161"/>
        <end position="181"/>
    </location>
</feature>
<feature type="transmembrane region" description="Helical" evidence="1">
    <location>
        <begin position="68"/>
        <end position="86"/>
    </location>
</feature>
<dbReference type="InterPro" id="IPR036890">
    <property type="entry name" value="HATPase_C_sf"/>
</dbReference>
<dbReference type="RefSeq" id="WP_256132142.1">
    <property type="nucleotide sequence ID" value="NZ_JANFXK010000009.1"/>
</dbReference>
<evidence type="ECO:0000313" key="3">
    <source>
        <dbReference type="EMBL" id="MCQ4636953.1"/>
    </source>
</evidence>
<dbReference type="Pfam" id="PF14501">
    <property type="entry name" value="HATPase_c_5"/>
    <property type="match status" value="1"/>
</dbReference>
<keyword evidence="1" id="KW-1133">Transmembrane helix</keyword>
<dbReference type="Proteomes" id="UP001524502">
    <property type="component" value="Unassembled WGS sequence"/>
</dbReference>
<dbReference type="SUPFAM" id="SSF55874">
    <property type="entry name" value="ATPase domain of HSP90 chaperone/DNA topoisomerase II/histidine kinase"/>
    <property type="match status" value="1"/>
</dbReference>
<reference evidence="3 4" key="1">
    <citation type="submission" date="2022-06" db="EMBL/GenBank/DDBJ databases">
        <title>Isolation of gut microbiota from human fecal samples.</title>
        <authorList>
            <person name="Pamer E.G."/>
            <person name="Barat B."/>
            <person name="Waligurski E."/>
            <person name="Medina S."/>
            <person name="Paddock L."/>
            <person name="Mostad J."/>
        </authorList>
    </citation>
    <scope>NUCLEOTIDE SEQUENCE [LARGE SCALE GENOMIC DNA]</scope>
    <source>
        <strain evidence="3 4">SL.3.17</strain>
    </source>
</reference>